<evidence type="ECO:0000256" key="2">
    <source>
        <dbReference type="ARBA" id="ARBA00022679"/>
    </source>
</evidence>
<dbReference type="KEGG" id="mhs:MOS_582"/>
<dbReference type="GeneID" id="93248676"/>
<keyword evidence="2 4" id="KW-0808">Transferase</keyword>
<dbReference type="PANTHER" id="PTHR11061">
    <property type="entry name" value="RNA M5U METHYLTRANSFERASE"/>
    <property type="match status" value="1"/>
</dbReference>
<evidence type="ECO:0000256" key="3">
    <source>
        <dbReference type="ARBA" id="ARBA00022691"/>
    </source>
</evidence>
<feature type="binding site" evidence="4">
    <location>
        <position position="201"/>
    </location>
    <ligand>
        <name>S-adenosyl-L-methionine</name>
        <dbReference type="ChEBI" id="CHEBI:59789"/>
    </ligand>
</feature>
<dbReference type="CDD" id="cd02440">
    <property type="entry name" value="AdoMet_MTases"/>
    <property type="match status" value="1"/>
</dbReference>
<feature type="binding site" evidence="4">
    <location>
        <position position="249"/>
    </location>
    <ligand>
        <name>S-adenosyl-L-methionine</name>
        <dbReference type="ChEBI" id="CHEBI:59789"/>
    </ligand>
</feature>
<keyword evidence="1 4" id="KW-0489">Methyltransferase</keyword>
<dbReference type="RefSeq" id="WP_014335659.1">
    <property type="nucleotide sequence ID" value="NC_019552.1"/>
</dbReference>
<name>A0AAI8AN85_MESHY</name>
<dbReference type="SUPFAM" id="SSF50249">
    <property type="entry name" value="Nucleic acid-binding proteins"/>
    <property type="match status" value="1"/>
</dbReference>
<sequence length="363" mass="42676">MIKQTKILFYNQKGQGAGYYNNKIVYLDFVILSEVVAFEITAEFKNYYQAKVAEIVQASQRRNYNLPSNYELIGGYELLHMDLIAEQEYKEYVVKNDFKNIAKIDLDKEINIEYFQGNKEFRYRNKITLFDGALYQKKTHNKIYLDDFLLTDIKPKTNLKGKIILRKLNKLIIGSKKDIELFNFDDLLGLRFRININSFYQVNKEVAQHAYQRIIDFVQEGDFVLDLYSGIGTISLLVAQKAKKVIAVEENKFAHKDALFNQKINKINNVSFKNKEVFEFLKDFDDLVDTIIVDPAREGVQKAAIKEILRLNPKRIIYLSCNPATQAYDFSLLKHKYKIIFFEIHNMFVKTFHIENLICLERK</sequence>
<dbReference type="Proteomes" id="UP000009399">
    <property type="component" value="Chromosome"/>
</dbReference>
<dbReference type="Gene3D" id="3.40.50.150">
    <property type="entry name" value="Vaccinia Virus protein VP39"/>
    <property type="match status" value="1"/>
</dbReference>
<dbReference type="InterPro" id="IPR029063">
    <property type="entry name" value="SAM-dependent_MTases_sf"/>
</dbReference>
<comment type="similarity">
    <text evidence="4">Belongs to the class I-like SAM-binding methyltransferase superfamily. RNA M5U methyltransferase family.</text>
</comment>
<feature type="active site" evidence="5">
    <location>
        <position position="321"/>
    </location>
</feature>
<dbReference type="Pfam" id="PF05958">
    <property type="entry name" value="tRNA_U5-meth_tr"/>
    <property type="match status" value="1"/>
</dbReference>
<evidence type="ECO:0000256" key="5">
    <source>
        <dbReference type="PROSITE-ProRule" id="PRU10015"/>
    </source>
</evidence>
<dbReference type="SUPFAM" id="SSF53335">
    <property type="entry name" value="S-adenosyl-L-methionine-dependent methyltransferases"/>
    <property type="match status" value="1"/>
</dbReference>
<reference evidence="6 7" key="1">
    <citation type="journal article" date="2013" name="Genome Announc.">
        <title>Complete Genome Sequence of Mycoplasma hyorhinis Strain SK76.</title>
        <authorList>
            <person name="Goodison S."/>
            <person name="Urquidi V."/>
            <person name="Kumar D."/>
            <person name="Reyes L."/>
            <person name="Rosser C.J."/>
        </authorList>
    </citation>
    <scope>NUCLEOTIDE SEQUENCE [LARGE SCALE GENOMIC DNA]</scope>
    <source>
        <strain evidence="6 7">SK76</strain>
    </source>
</reference>
<evidence type="ECO:0000313" key="6">
    <source>
        <dbReference type="EMBL" id="AFX74494.1"/>
    </source>
</evidence>
<dbReference type="InterPro" id="IPR030390">
    <property type="entry name" value="MeTrfase_TrmA_AS"/>
</dbReference>
<keyword evidence="3 4" id="KW-0949">S-adenosyl-L-methionine</keyword>
<evidence type="ECO:0000313" key="7">
    <source>
        <dbReference type="Proteomes" id="UP000009399"/>
    </source>
</evidence>
<feature type="binding site" evidence="4">
    <location>
        <position position="294"/>
    </location>
    <ligand>
        <name>S-adenosyl-L-methionine</name>
        <dbReference type="ChEBI" id="CHEBI:59789"/>
    </ligand>
</feature>
<dbReference type="PROSITE" id="PS01230">
    <property type="entry name" value="TRMA_1"/>
    <property type="match status" value="1"/>
</dbReference>
<evidence type="ECO:0000256" key="1">
    <source>
        <dbReference type="ARBA" id="ARBA00022603"/>
    </source>
</evidence>
<dbReference type="PANTHER" id="PTHR11061:SF30">
    <property type="entry name" value="TRNA (URACIL(54)-C(5))-METHYLTRANSFERASE"/>
    <property type="match status" value="1"/>
</dbReference>
<feature type="binding site" evidence="4">
    <location>
        <position position="228"/>
    </location>
    <ligand>
        <name>S-adenosyl-L-methionine</name>
        <dbReference type="ChEBI" id="CHEBI:59789"/>
    </ligand>
</feature>
<organism evidence="6 7">
    <name type="scientific">Mesomycoplasma hyorhinis SK76</name>
    <dbReference type="NCBI Taxonomy" id="1118964"/>
    <lineage>
        <taxon>Bacteria</taxon>
        <taxon>Bacillati</taxon>
        <taxon>Mycoplasmatota</taxon>
        <taxon>Mycoplasmoidales</taxon>
        <taxon>Metamycoplasmataceae</taxon>
        <taxon>Mesomycoplasma</taxon>
    </lineage>
</organism>
<protein>
    <submittedName>
        <fullName evidence="6">RNA methyltransferase, TrmA family</fullName>
    </submittedName>
</protein>
<dbReference type="GO" id="GO:0070041">
    <property type="term" value="F:rRNA (uridine-C5-)-methyltransferase activity"/>
    <property type="evidence" value="ECO:0007669"/>
    <property type="project" value="TreeGrafter"/>
</dbReference>
<feature type="active site" description="Nucleophile" evidence="4">
    <location>
        <position position="321"/>
    </location>
</feature>
<proteinExistence type="inferred from homology"/>
<accession>A0AAI8AN85</accession>
<dbReference type="PROSITE" id="PS51687">
    <property type="entry name" value="SAM_MT_RNA_M5U"/>
    <property type="match status" value="1"/>
</dbReference>
<evidence type="ECO:0000256" key="4">
    <source>
        <dbReference type="PROSITE-ProRule" id="PRU01024"/>
    </source>
</evidence>
<dbReference type="GO" id="GO:0070475">
    <property type="term" value="P:rRNA base methylation"/>
    <property type="evidence" value="ECO:0007669"/>
    <property type="project" value="TreeGrafter"/>
</dbReference>
<dbReference type="InterPro" id="IPR010280">
    <property type="entry name" value="U5_MeTrfase_fam"/>
</dbReference>
<dbReference type="Gene3D" id="2.40.50.140">
    <property type="entry name" value="Nucleic acid-binding proteins"/>
    <property type="match status" value="1"/>
</dbReference>
<dbReference type="InterPro" id="IPR012340">
    <property type="entry name" value="NA-bd_OB-fold"/>
</dbReference>
<dbReference type="EMBL" id="CP003914">
    <property type="protein sequence ID" value="AFX74494.1"/>
    <property type="molecule type" value="Genomic_DNA"/>
</dbReference>
<gene>
    <name evidence="6" type="ORF">MOS_582</name>
</gene>
<dbReference type="AlphaFoldDB" id="A0AAI8AN85"/>